<evidence type="ECO:0000256" key="2">
    <source>
        <dbReference type="ARBA" id="ARBA00022679"/>
    </source>
</evidence>
<dbReference type="EnsemblBacteria" id="ACZ19292">
    <property type="protein sequence ID" value="ACZ19292"/>
    <property type="gene ID" value="Taci_1060"/>
</dbReference>
<name>D1B5K1_THEAS</name>
<sequence length="269" mass="30274">MSQDSVELYVVSDFTGETAEHVARAAVSQFGPDAVSLVRFRYVSDQEKGMEVLRAAAERNAVLVCTLVDHGLRHWFVQRALEQGNEVVDILGPILDILGRRLNRKPLETPGLLRRMDEEYFRRVKAIEFAIRCDDGKSPEMLGEAELVVIGVSRTSKTPLSMYLAHKGIATANVPLVPEADPPEELFKVPSERVVGLIIAPEKLIQIRRERLKVLGLDADVSSYAQWERVEEELNFAKSIMRRVGCRIFDVTNRAIEETAQEILDYVGK</sequence>
<dbReference type="InterPro" id="IPR026565">
    <property type="entry name" value="PPDK_reg"/>
</dbReference>
<comment type="function">
    <text evidence="5">Bifunctional serine/threonine kinase and phosphorylase involved in the regulation of the pyruvate, phosphate dikinase (PPDK) by catalyzing its phosphorylation/dephosphorylation.</text>
</comment>
<comment type="catalytic activity">
    <reaction evidence="5">
        <text>N(tele)-phospho-L-histidyl/L-threonyl-[pyruvate, phosphate dikinase] + ADP = N(tele)-phospho-L-histidyl/O-phospho-L-threonyl-[pyruvate, phosphate dikinase] + AMP + H(+)</text>
        <dbReference type="Rhea" id="RHEA:43692"/>
        <dbReference type="Rhea" id="RHEA-COMP:10650"/>
        <dbReference type="Rhea" id="RHEA-COMP:10651"/>
        <dbReference type="ChEBI" id="CHEBI:15378"/>
        <dbReference type="ChEBI" id="CHEBI:30013"/>
        <dbReference type="ChEBI" id="CHEBI:61977"/>
        <dbReference type="ChEBI" id="CHEBI:83586"/>
        <dbReference type="ChEBI" id="CHEBI:456215"/>
        <dbReference type="ChEBI" id="CHEBI:456216"/>
        <dbReference type="EC" id="2.7.11.32"/>
    </reaction>
</comment>
<dbReference type="OrthoDB" id="9782201at2"/>
<protein>
    <recommendedName>
        <fullName evidence="5">Putative pyruvate, phosphate dikinase regulatory protein</fullName>
        <shortName evidence="5">PPDK regulatory protein</shortName>
        <ecNumber evidence="5">2.7.11.32</ecNumber>
        <ecNumber evidence="5">2.7.4.27</ecNumber>
    </recommendedName>
</protein>
<comment type="similarity">
    <text evidence="5">Belongs to the pyruvate, phosphate/water dikinase regulatory protein family. PDRP subfamily.</text>
</comment>
<dbReference type="RefSeq" id="WP_012869807.1">
    <property type="nucleotide sequence ID" value="NC_013522.1"/>
</dbReference>
<dbReference type="EMBL" id="CP001818">
    <property type="protein sequence ID" value="ACZ19292.1"/>
    <property type="molecule type" value="Genomic_DNA"/>
</dbReference>
<proteinExistence type="inferred from homology"/>
<comment type="catalytic activity">
    <reaction evidence="5">
        <text>N(tele)-phospho-L-histidyl/O-phospho-L-threonyl-[pyruvate, phosphate dikinase] + phosphate + H(+) = N(tele)-phospho-L-histidyl/L-threonyl-[pyruvate, phosphate dikinase] + diphosphate</text>
        <dbReference type="Rhea" id="RHEA:43696"/>
        <dbReference type="Rhea" id="RHEA-COMP:10650"/>
        <dbReference type="Rhea" id="RHEA-COMP:10651"/>
        <dbReference type="ChEBI" id="CHEBI:15378"/>
        <dbReference type="ChEBI" id="CHEBI:30013"/>
        <dbReference type="ChEBI" id="CHEBI:33019"/>
        <dbReference type="ChEBI" id="CHEBI:43474"/>
        <dbReference type="ChEBI" id="CHEBI:61977"/>
        <dbReference type="ChEBI" id="CHEBI:83586"/>
        <dbReference type="EC" id="2.7.4.27"/>
    </reaction>
</comment>
<dbReference type="eggNOG" id="COG1806">
    <property type="taxonomic scope" value="Bacteria"/>
</dbReference>
<dbReference type="GO" id="GO:0004674">
    <property type="term" value="F:protein serine/threonine kinase activity"/>
    <property type="evidence" value="ECO:0007669"/>
    <property type="project" value="UniProtKB-UniRule"/>
</dbReference>
<dbReference type="InterPro" id="IPR005177">
    <property type="entry name" value="Kinase-pyrophosphorylase"/>
</dbReference>
<dbReference type="GO" id="GO:0043531">
    <property type="term" value="F:ADP binding"/>
    <property type="evidence" value="ECO:0007669"/>
    <property type="project" value="UniProtKB-UniRule"/>
</dbReference>
<dbReference type="Pfam" id="PF03618">
    <property type="entry name" value="Kinase-PPPase"/>
    <property type="match status" value="1"/>
</dbReference>
<dbReference type="PANTHER" id="PTHR31756:SF3">
    <property type="entry name" value="PYRUVATE, PHOSPHATE DIKINASE REGULATORY PROTEIN 1, CHLOROPLASTIC"/>
    <property type="match status" value="1"/>
</dbReference>
<dbReference type="PANTHER" id="PTHR31756">
    <property type="entry name" value="PYRUVATE, PHOSPHATE DIKINASE REGULATORY PROTEIN 1, CHLOROPLASTIC"/>
    <property type="match status" value="1"/>
</dbReference>
<dbReference type="EC" id="2.7.11.32" evidence="5"/>
<dbReference type="KEGG" id="tai:Taci_1060"/>
<reference evidence="6 7" key="1">
    <citation type="journal article" date="2009" name="Stand. Genomic Sci.">
        <title>Complete genome sequence of Thermanaerovibrio acidaminovorans type strain (Su883).</title>
        <authorList>
            <person name="Chovatia M."/>
            <person name="Sikorski J."/>
            <person name="Schroder M."/>
            <person name="Lapidus A."/>
            <person name="Nolan M."/>
            <person name="Tice H."/>
            <person name="Glavina Del Rio T."/>
            <person name="Copeland A."/>
            <person name="Cheng J.F."/>
            <person name="Lucas S."/>
            <person name="Chen F."/>
            <person name="Bruce D."/>
            <person name="Goodwin L."/>
            <person name="Pitluck S."/>
            <person name="Ivanova N."/>
            <person name="Mavromatis K."/>
            <person name="Ovchinnikova G."/>
            <person name="Pati A."/>
            <person name="Chen A."/>
            <person name="Palaniappan K."/>
            <person name="Land M."/>
            <person name="Hauser L."/>
            <person name="Chang Y.J."/>
            <person name="Jeffries C.D."/>
            <person name="Chain P."/>
            <person name="Saunders E."/>
            <person name="Detter J.C."/>
            <person name="Brettin T."/>
            <person name="Rohde M."/>
            <person name="Goker M."/>
            <person name="Spring S."/>
            <person name="Bristow J."/>
            <person name="Markowitz V."/>
            <person name="Hugenholtz P."/>
            <person name="Kyrpides N.C."/>
            <person name="Klenk H.P."/>
            <person name="Eisen J.A."/>
        </authorList>
    </citation>
    <scope>NUCLEOTIDE SEQUENCE [LARGE SCALE GENOMIC DNA]</scope>
    <source>
        <strain evidence="7">ATCC 49978 / DSM 6589 / Su883</strain>
    </source>
</reference>
<keyword evidence="2 5" id="KW-0808">Transferase</keyword>
<dbReference type="Proteomes" id="UP000002030">
    <property type="component" value="Chromosome"/>
</dbReference>
<evidence type="ECO:0000256" key="4">
    <source>
        <dbReference type="ARBA" id="ARBA00022777"/>
    </source>
</evidence>
<evidence type="ECO:0000256" key="5">
    <source>
        <dbReference type="HAMAP-Rule" id="MF_00921"/>
    </source>
</evidence>
<keyword evidence="4 5" id="KW-0418">Kinase</keyword>
<accession>D1B5K1</accession>
<dbReference type="NCBIfam" id="NF003742">
    <property type="entry name" value="PRK05339.1"/>
    <property type="match status" value="1"/>
</dbReference>
<dbReference type="PATRIC" id="fig|525903.6.peg.1059"/>
<feature type="binding site" evidence="5">
    <location>
        <begin position="151"/>
        <end position="158"/>
    </location>
    <ligand>
        <name>ADP</name>
        <dbReference type="ChEBI" id="CHEBI:456216"/>
    </ligand>
</feature>
<keyword evidence="3 5" id="KW-0547">Nucleotide-binding</keyword>
<dbReference type="AlphaFoldDB" id="D1B5K1"/>
<evidence type="ECO:0000313" key="6">
    <source>
        <dbReference type="EMBL" id="ACZ19292.1"/>
    </source>
</evidence>
<dbReference type="GO" id="GO:0005524">
    <property type="term" value="F:ATP binding"/>
    <property type="evidence" value="ECO:0007669"/>
    <property type="project" value="InterPro"/>
</dbReference>
<keyword evidence="1 5" id="KW-0723">Serine/threonine-protein kinase</keyword>
<dbReference type="STRING" id="525903.Taci_1060"/>
<keyword evidence="7" id="KW-1185">Reference proteome</keyword>
<dbReference type="HAMAP" id="MF_00921">
    <property type="entry name" value="PDRP"/>
    <property type="match status" value="1"/>
</dbReference>
<organism evidence="6 7">
    <name type="scientific">Thermanaerovibrio acidaminovorans (strain ATCC 49978 / DSM 6589 / Su883)</name>
    <name type="common">Selenomonas acidaminovorans</name>
    <dbReference type="NCBI Taxonomy" id="525903"/>
    <lineage>
        <taxon>Bacteria</taxon>
        <taxon>Thermotogati</taxon>
        <taxon>Synergistota</taxon>
        <taxon>Synergistia</taxon>
        <taxon>Synergistales</taxon>
        <taxon>Synergistaceae</taxon>
        <taxon>Thermanaerovibrio</taxon>
    </lineage>
</organism>
<dbReference type="EC" id="2.7.4.27" evidence="5"/>
<evidence type="ECO:0000256" key="1">
    <source>
        <dbReference type="ARBA" id="ARBA00022527"/>
    </source>
</evidence>
<dbReference type="GO" id="GO:0016776">
    <property type="term" value="F:phosphotransferase activity, phosphate group as acceptor"/>
    <property type="evidence" value="ECO:0007669"/>
    <property type="project" value="UniProtKB-UniRule"/>
</dbReference>
<evidence type="ECO:0000256" key="3">
    <source>
        <dbReference type="ARBA" id="ARBA00022741"/>
    </source>
</evidence>
<evidence type="ECO:0000313" key="7">
    <source>
        <dbReference type="Proteomes" id="UP000002030"/>
    </source>
</evidence>
<gene>
    <name evidence="6" type="ordered locus">Taci_1060</name>
</gene>
<dbReference type="HOGENOM" id="CLU_046206_2_1_0"/>